<feature type="region of interest" description="Disordered" evidence="1">
    <location>
        <begin position="280"/>
        <end position="312"/>
    </location>
</feature>
<evidence type="ECO:0000313" key="2">
    <source>
        <dbReference type="EMBL" id="NKY96601.1"/>
    </source>
</evidence>
<sequence>MFSKTSGNDTVDDWFDGGWTTRMGSRIWRMAAAPLAALVAAGLGLAGCGGGAKETASPPPKTTAAPVTDEELGEALGALVGHGQPSSSDEGACFAEAVKDSGVSEAGQAFIVEIGGDDLAAVAKGLRAKKLGDDAEALLSKDMRASFDACVDDQFPDAGKEAPDYVAPETPKPAEQGKPDLQAKYEVDEQVDIRSSTELVDGVVSMFSSFALDDEQRTMYSESGECMANVVFTSGLSQESLHFIAGGAPIGTGSIAEHLANDEDKETWRSDAFRAALVDCSEDDDEAEPSSAPGGAGSGQRSSSTGGPGSGS</sequence>
<name>A0A7X6M8C5_9ACTN</name>
<dbReference type="RefSeq" id="WP_168443912.1">
    <property type="nucleotide sequence ID" value="NZ_JAAXPG010000002.1"/>
</dbReference>
<dbReference type="AlphaFoldDB" id="A0A7X6M8C5"/>
<accession>A0A7X6M8C5</accession>
<dbReference type="Proteomes" id="UP000553209">
    <property type="component" value="Unassembled WGS sequence"/>
</dbReference>
<evidence type="ECO:0000313" key="3">
    <source>
        <dbReference type="Proteomes" id="UP000553209"/>
    </source>
</evidence>
<organism evidence="2 3">
    <name type="scientific">Nocardiopsis alborubida</name>
    <dbReference type="NCBI Taxonomy" id="146802"/>
    <lineage>
        <taxon>Bacteria</taxon>
        <taxon>Bacillati</taxon>
        <taxon>Actinomycetota</taxon>
        <taxon>Actinomycetes</taxon>
        <taxon>Streptosporangiales</taxon>
        <taxon>Nocardiopsidaceae</taxon>
        <taxon>Nocardiopsis</taxon>
    </lineage>
</organism>
<dbReference type="EMBL" id="JAAXPG010000002">
    <property type="protein sequence ID" value="NKY96601.1"/>
    <property type="molecule type" value="Genomic_DNA"/>
</dbReference>
<gene>
    <name evidence="2" type="ORF">HGB44_02780</name>
</gene>
<reference evidence="2 3" key="1">
    <citation type="submission" date="2020-04" db="EMBL/GenBank/DDBJ databases">
        <title>MicrobeNet Type strains.</title>
        <authorList>
            <person name="Nicholson A.C."/>
        </authorList>
    </citation>
    <scope>NUCLEOTIDE SEQUENCE [LARGE SCALE GENOMIC DNA]</scope>
    <source>
        <strain evidence="2 3">ATCC 23612</strain>
    </source>
</reference>
<feature type="compositionally biased region" description="Low complexity" evidence="1">
    <location>
        <begin position="289"/>
        <end position="305"/>
    </location>
</feature>
<comment type="caution">
    <text evidence="2">The sequence shown here is derived from an EMBL/GenBank/DDBJ whole genome shotgun (WGS) entry which is preliminary data.</text>
</comment>
<keyword evidence="3" id="KW-1185">Reference proteome</keyword>
<protein>
    <submittedName>
        <fullName evidence="2">Uncharacterized protein</fullName>
    </submittedName>
</protein>
<evidence type="ECO:0000256" key="1">
    <source>
        <dbReference type="SAM" id="MobiDB-lite"/>
    </source>
</evidence>
<feature type="region of interest" description="Disordered" evidence="1">
    <location>
        <begin position="158"/>
        <end position="180"/>
    </location>
</feature>
<proteinExistence type="predicted"/>